<dbReference type="Gene3D" id="1.25.40.20">
    <property type="entry name" value="Ankyrin repeat-containing domain"/>
    <property type="match status" value="2"/>
</dbReference>
<feature type="compositionally biased region" description="Basic and acidic residues" evidence="3">
    <location>
        <begin position="1"/>
        <end position="10"/>
    </location>
</feature>
<accession>A0A0R3T991</accession>
<dbReference type="InterPro" id="IPR002110">
    <property type="entry name" value="Ankyrin_rpt"/>
</dbReference>
<dbReference type="InterPro" id="IPR036770">
    <property type="entry name" value="Ankyrin_rpt-contain_sf"/>
</dbReference>
<organism evidence="6">
    <name type="scientific">Rodentolepis nana</name>
    <name type="common">Dwarf tapeworm</name>
    <name type="synonym">Hymenolepis nana</name>
    <dbReference type="NCBI Taxonomy" id="102285"/>
    <lineage>
        <taxon>Eukaryota</taxon>
        <taxon>Metazoa</taxon>
        <taxon>Spiralia</taxon>
        <taxon>Lophotrochozoa</taxon>
        <taxon>Platyhelminthes</taxon>
        <taxon>Cestoda</taxon>
        <taxon>Eucestoda</taxon>
        <taxon>Cyclophyllidea</taxon>
        <taxon>Hymenolepididae</taxon>
        <taxon>Rodentolepis</taxon>
    </lineage>
</organism>
<evidence type="ECO:0000313" key="5">
    <source>
        <dbReference type="Proteomes" id="UP000278807"/>
    </source>
</evidence>
<evidence type="ECO:0000256" key="2">
    <source>
        <dbReference type="ARBA" id="ARBA00023043"/>
    </source>
</evidence>
<evidence type="ECO:0000256" key="3">
    <source>
        <dbReference type="SAM" id="MobiDB-lite"/>
    </source>
</evidence>
<keyword evidence="5" id="KW-1185">Reference proteome</keyword>
<dbReference type="AlphaFoldDB" id="A0A0R3T991"/>
<sequence>MVRIEDDSPVERVSPASDPVPDNDGNEQTASNDGKIPVSNATKLAKAISRNCHSDIERLLKEELCDETSLVRAIPLLNYVASLGNLFCVQLLVEKGCPFMTRDCGGYLALSLAAKNGRLNVVAYLTKCIEKTGKPYEKEYREAICFAAYMGHLSIVKLLLDHYGDICYGLRNPHRNRSALIAAVLNGDIGEMNRLLAVINGSYHLMKYKSDLKLNRLEGIRLFIALAVAKRDRDVVKRLLQWADDYKPSVYQTDEDLYEKALGIDGFTIAFDMYTRIKQCQ</sequence>
<gene>
    <name evidence="4" type="ORF">HNAJ_LOCUS3628</name>
</gene>
<protein>
    <submittedName>
        <fullName evidence="6">ANK_REP_REGION domain-containing protein</fullName>
    </submittedName>
</protein>
<feature type="region of interest" description="Disordered" evidence="3">
    <location>
        <begin position="1"/>
        <end position="36"/>
    </location>
</feature>
<dbReference type="PANTHER" id="PTHR24198:SF165">
    <property type="entry name" value="ANKYRIN REPEAT-CONTAINING PROTEIN-RELATED"/>
    <property type="match status" value="1"/>
</dbReference>
<name>A0A0R3T991_RODNA</name>
<evidence type="ECO:0000313" key="6">
    <source>
        <dbReference type="WBParaSite" id="HNAJ_0000363001-mRNA-1"/>
    </source>
</evidence>
<dbReference type="Pfam" id="PF12796">
    <property type="entry name" value="Ank_2"/>
    <property type="match status" value="1"/>
</dbReference>
<reference evidence="4 5" key="2">
    <citation type="submission" date="2018-11" db="EMBL/GenBank/DDBJ databases">
        <authorList>
            <consortium name="Pathogen Informatics"/>
        </authorList>
    </citation>
    <scope>NUCLEOTIDE SEQUENCE [LARGE SCALE GENOMIC DNA]</scope>
</reference>
<reference evidence="6" key="1">
    <citation type="submission" date="2017-02" db="UniProtKB">
        <authorList>
            <consortium name="WormBaseParasite"/>
        </authorList>
    </citation>
    <scope>IDENTIFICATION</scope>
</reference>
<proteinExistence type="predicted"/>
<dbReference type="PANTHER" id="PTHR24198">
    <property type="entry name" value="ANKYRIN REPEAT AND PROTEIN KINASE DOMAIN-CONTAINING PROTEIN"/>
    <property type="match status" value="1"/>
</dbReference>
<dbReference type="SMART" id="SM00248">
    <property type="entry name" value="ANK"/>
    <property type="match status" value="2"/>
</dbReference>
<dbReference type="Proteomes" id="UP000278807">
    <property type="component" value="Unassembled WGS sequence"/>
</dbReference>
<dbReference type="Pfam" id="PF00023">
    <property type="entry name" value="Ank"/>
    <property type="match status" value="1"/>
</dbReference>
<dbReference type="SUPFAM" id="SSF48403">
    <property type="entry name" value="Ankyrin repeat"/>
    <property type="match status" value="1"/>
</dbReference>
<keyword evidence="1" id="KW-0677">Repeat</keyword>
<dbReference type="WBParaSite" id="HNAJ_0000363001-mRNA-1">
    <property type="protein sequence ID" value="HNAJ_0000363001-mRNA-1"/>
    <property type="gene ID" value="HNAJ_0000363001"/>
</dbReference>
<dbReference type="OrthoDB" id="6222060at2759"/>
<dbReference type="EMBL" id="UZAE01002182">
    <property type="protein sequence ID" value="VDN99487.1"/>
    <property type="molecule type" value="Genomic_DNA"/>
</dbReference>
<keyword evidence="2" id="KW-0040">ANK repeat</keyword>
<evidence type="ECO:0000256" key="1">
    <source>
        <dbReference type="ARBA" id="ARBA00022737"/>
    </source>
</evidence>
<evidence type="ECO:0000313" key="4">
    <source>
        <dbReference type="EMBL" id="VDN99487.1"/>
    </source>
</evidence>